<dbReference type="EMBL" id="ML769527">
    <property type="protein sequence ID" value="KAE9395651.1"/>
    <property type="molecule type" value="Genomic_DNA"/>
</dbReference>
<gene>
    <name evidence="1" type="ORF">BT96DRAFT_997456</name>
</gene>
<name>A0A6A4HCE0_9AGAR</name>
<reference evidence="1" key="1">
    <citation type="journal article" date="2019" name="Environ. Microbiol.">
        <title>Fungal ecological strategies reflected in gene transcription - a case study of two litter decomposers.</title>
        <authorList>
            <person name="Barbi F."/>
            <person name="Kohler A."/>
            <person name="Barry K."/>
            <person name="Baskaran P."/>
            <person name="Daum C."/>
            <person name="Fauchery L."/>
            <person name="Ihrmark K."/>
            <person name="Kuo A."/>
            <person name="LaButti K."/>
            <person name="Lipzen A."/>
            <person name="Morin E."/>
            <person name="Grigoriev I.V."/>
            <person name="Henrissat B."/>
            <person name="Lindahl B."/>
            <person name="Martin F."/>
        </authorList>
    </citation>
    <scope>NUCLEOTIDE SEQUENCE</scope>
    <source>
        <strain evidence="1">JB14</strain>
    </source>
</reference>
<dbReference type="Proteomes" id="UP000799118">
    <property type="component" value="Unassembled WGS sequence"/>
</dbReference>
<keyword evidence="2" id="KW-1185">Reference proteome</keyword>
<proteinExistence type="predicted"/>
<sequence>MRLSFSLRNLQNDPTPDAEGLQDIQNGVVRMFDTIRCPSLTSLSFSLSGFPISEIPFTNLPLDKLETLELNAAMSSKALYHCLALVPSLLSLQIRDIRRKVSYEAVTVDMAEYNNALTVDESVLLALSHGRAESDATNIPFAALTTFITSRTKTLKLCEAFFPSQDLFTITDDELGRLKAVKESGMMILRLHYSSDPPYPEYEQDLPTMGLLRHVQDPLPLMPQRRSGLSDMEGYWGASIIA</sequence>
<protein>
    <submittedName>
        <fullName evidence="1">Uncharacterized protein</fullName>
    </submittedName>
</protein>
<accession>A0A6A4HCE0</accession>
<dbReference type="AlphaFoldDB" id="A0A6A4HCE0"/>
<evidence type="ECO:0000313" key="1">
    <source>
        <dbReference type="EMBL" id="KAE9395651.1"/>
    </source>
</evidence>
<organism evidence="1 2">
    <name type="scientific">Gymnopus androsaceus JB14</name>
    <dbReference type="NCBI Taxonomy" id="1447944"/>
    <lineage>
        <taxon>Eukaryota</taxon>
        <taxon>Fungi</taxon>
        <taxon>Dikarya</taxon>
        <taxon>Basidiomycota</taxon>
        <taxon>Agaricomycotina</taxon>
        <taxon>Agaricomycetes</taxon>
        <taxon>Agaricomycetidae</taxon>
        <taxon>Agaricales</taxon>
        <taxon>Marasmiineae</taxon>
        <taxon>Omphalotaceae</taxon>
        <taxon>Gymnopus</taxon>
    </lineage>
</organism>
<evidence type="ECO:0000313" key="2">
    <source>
        <dbReference type="Proteomes" id="UP000799118"/>
    </source>
</evidence>